<dbReference type="EC" id="2.4.-.-" evidence="1"/>
<evidence type="ECO:0000313" key="2">
    <source>
        <dbReference type="Proteomes" id="UP001203004"/>
    </source>
</evidence>
<sequence length="387" mass="43975">MKEIHVIVGAGAWRLDELRYRRHRLAEYLAARPDTAHLFWVCPAPHRQIERRAGSAGAIQQWAITDLLPQKSFRFARYLTVFHKKKLSELVRMLQPYTANSHLYLWYTFPGFPALSTLLPWRRVIYDRSDLWSAPISGKMSLIAKLRRRLIAEAEQKIVQRADLIFCTSDYLHQVTDGELPLEKRGRVITMENGVDYELFAAVSQSAVRQSPGQMVLGYIGGIKPKLDFGLLHEVAIRKPEWTLLLVGPDGTHGHSDFTRLLQCENVRWVDAVPPEAVPQYMRQLTVGLMPYKSSPYNQAVFPLKLFEFLASGKAAVGVHLPSTKKYEAESVYCCLDHSDPESLIQVCSQLGQTACTPEAVRKRQALAKAKDWPNIFSAMLEHVHEG</sequence>
<proteinExistence type="predicted"/>
<dbReference type="GO" id="GO:0016757">
    <property type="term" value="F:glycosyltransferase activity"/>
    <property type="evidence" value="ECO:0007669"/>
    <property type="project" value="UniProtKB-KW"/>
</dbReference>
<dbReference type="Proteomes" id="UP001203004">
    <property type="component" value="Unassembled WGS sequence"/>
</dbReference>
<dbReference type="NCBIfam" id="NF047676">
    <property type="entry name" value="TeichurnBiosyTuaH"/>
    <property type="match status" value="1"/>
</dbReference>
<evidence type="ECO:0000313" key="1">
    <source>
        <dbReference type="EMBL" id="MCL1631546.1"/>
    </source>
</evidence>
<dbReference type="SUPFAM" id="SSF53756">
    <property type="entry name" value="UDP-Glycosyltransferase/glycogen phosphorylase"/>
    <property type="match status" value="1"/>
</dbReference>
<accession>A0ABT0M9K3</accession>
<dbReference type="Pfam" id="PF13692">
    <property type="entry name" value="Glyco_trans_1_4"/>
    <property type="match status" value="1"/>
</dbReference>
<protein>
    <submittedName>
        <fullName evidence="1">Glycosyltransferase</fullName>
        <ecNumber evidence="1">2.4.-.-</ecNumber>
    </submittedName>
</protein>
<dbReference type="Gene3D" id="3.40.50.2000">
    <property type="entry name" value="Glycogen Phosphorylase B"/>
    <property type="match status" value="1"/>
</dbReference>
<keyword evidence="1" id="KW-0328">Glycosyltransferase</keyword>
<keyword evidence="1" id="KW-0808">Transferase</keyword>
<name>A0ABT0M9K3_9BACL</name>
<dbReference type="RefSeq" id="WP_249099727.1">
    <property type="nucleotide sequence ID" value="NZ_JAMAST010000004.1"/>
</dbReference>
<organism evidence="1 2">
    <name type="scientific">Sporolactobacillus mangiferae</name>
    <dbReference type="NCBI Taxonomy" id="2940498"/>
    <lineage>
        <taxon>Bacteria</taxon>
        <taxon>Bacillati</taxon>
        <taxon>Bacillota</taxon>
        <taxon>Bacilli</taxon>
        <taxon>Bacillales</taxon>
        <taxon>Sporolactobacillaceae</taxon>
        <taxon>Sporolactobacillus</taxon>
    </lineage>
</organism>
<dbReference type="EMBL" id="JAMAST010000004">
    <property type="protein sequence ID" value="MCL1631546.1"/>
    <property type="molecule type" value="Genomic_DNA"/>
</dbReference>
<gene>
    <name evidence="1" type="ORF">M3N64_06235</name>
</gene>
<comment type="caution">
    <text evidence="1">The sequence shown here is derived from an EMBL/GenBank/DDBJ whole genome shotgun (WGS) entry which is preliminary data.</text>
</comment>
<reference evidence="1 2" key="1">
    <citation type="submission" date="2022-05" db="EMBL/GenBank/DDBJ databases">
        <title>Sporolactobacillus sp nov CPB3-1, isolated from tree bark (Mangifera indica L.).</title>
        <authorList>
            <person name="Phuengjayaem S."/>
            <person name="Tanasupawat S."/>
        </authorList>
    </citation>
    <scope>NUCLEOTIDE SEQUENCE [LARGE SCALE GENOMIC DNA]</scope>
    <source>
        <strain evidence="1 2">CPB3-1</strain>
    </source>
</reference>
<keyword evidence="2" id="KW-1185">Reference proteome</keyword>